<name>A0A7J6YEG0_TRYCR</name>
<evidence type="ECO:0000256" key="2">
    <source>
        <dbReference type="SAM" id="MobiDB-lite"/>
    </source>
</evidence>
<evidence type="ECO:0000313" key="3">
    <source>
        <dbReference type="EMBL" id="KAF5224995.1"/>
    </source>
</evidence>
<evidence type="ECO:0000313" key="4">
    <source>
        <dbReference type="Proteomes" id="UP000583944"/>
    </source>
</evidence>
<reference evidence="3 4" key="1">
    <citation type="journal article" date="2019" name="Genome Biol. Evol.">
        <title>Nanopore Sequencing Significantly Improves Genome Assembly of the Protozoan Parasite Trypanosoma cruzi.</title>
        <authorList>
            <person name="Diaz-Viraque F."/>
            <person name="Pita S."/>
            <person name="Greif G."/>
            <person name="de Souza R.C.M."/>
            <person name="Iraola G."/>
            <person name="Robello C."/>
        </authorList>
    </citation>
    <scope>NUCLEOTIDE SEQUENCE [LARGE SCALE GENOMIC DNA]</scope>
    <source>
        <strain evidence="3 4">Berenice</strain>
    </source>
</reference>
<dbReference type="EMBL" id="JABDHM010000009">
    <property type="protein sequence ID" value="KAF5224995.1"/>
    <property type="molecule type" value="Genomic_DNA"/>
</dbReference>
<feature type="region of interest" description="Disordered" evidence="2">
    <location>
        <begin position="374"/>
        <end position="401"/>
    </location>
</feature>
<evidence type="ECO:0000256" key="1">
    <source>
        <dbReference type="SAM" id="Coils"/>
    </source>
</evidence>
<proteinExistence type="predicted"/>
<feature type="coiled-coil region" evidence="1">
    <location>
        <begin position="326"/>
        <end position="371"/>
    </location>
</feature>
<sequence length="401" mass="44022">MASGEKNPPKTDPFFVMPACNSSPEKSKSVSLKKSSQVGAESWPLHTSKLDVSDECFASPLSSVGMAPKLDSESYLPILSVHCDDLDSVDETPAEQTHAFLENAPLDCGRGNEVFHLENPRAGGVRTPFASTPTMGHSGTPRSPSSRRLSVMENSHLHRALSVRLWNHNDSNTANDTSLQNAENYFQSRTHPSMILRPQSSSPRSARSHGTRSSQMWRGDTIEETLSQSFSPFRSNAQTWDPRAPTDIGPFPRSCISSRRQSIFPHTGSQAVCASGSSRELDIRPGFPTEEHHAWALTGKTGQALSGDANPLLSGSTCPEDLSMGQRVLIEKIEQLEMRVEQSERSLAQLVERFEARQVQLEKRLTELQQQTVLVNLRDGPSPPNSNSPGGTREPSRVRDA</sequence>
<feature type="region of interest" description="Disordered" evidence="2">
    <location>
        <begin position="120"/>
        <end position="147"/>
    </location>
</feature>
<comment type="caution">
    <text evidence="3">The sequence shown here is derived from an EMBL/GenBank/DDBJ whole genome shotgun (WGS) entry which is preliminary data.</text>
</comment>
<dbReference type="VEuPathDB" id="TriTrypDB:ECC02_001928"/>
<dbReference type="Proteomes" id="UP000583944">
    <property type="component" value="Unassembled WGS sequence"/>
</dbReference>
<feature type="region of interest" description="Disordered" evidence="2">
    <location>
        <begin position="194"/>
        <end position="220"/>
    </location>
</feature>
<organism evidence="3 4">
    <name type="scientific">Trypanosoma cruzi</name>
    <dbReference type="NCBI Taxonomy" id="5693"/>
    <lineage>
        <taxon>Eukaryota</taxon>
        <taxon>Discoba</taxon>
        <taxon>Euglenozoa</taxon>
        <taxon>Kinetoplastea</taxon>
        <taxon>Metakinetoplastina</taxon>
        <taxon>Trypanosomatida</taxon>
        <taxon>Trypanosomatidae</taxon>
        <taxon>Trypanosoma</taxon>
        <taxon>Schizotrypanum</taxon>
    </lineage>
</organism>
<feature type="compositionally biased region" description="Polar residues" evidence="2">
    <location>
        <begin position="129"/>
        <end position="147"/>
    </location>
</feature>
<feature type="region of interest" description="Disordered" evidence="2">
    <location>
        <begin position="1"/>
        <end position="34"/>
    </location>
</feature>
<keyword evidence="1" id="KW-0175">Coiled coil</keyword>
<protein>
    <submittedName>
        <fullName evidence="3">Uncharacterized protein</fullName>
    </submittedName>
</protein>
<gene>
    <name evidence="3" type="ORF">ECC02_001928</name>
</gene>
<dbReference type="AlphaFoldDB" id="A0A7J6YEG0"/>
<accession>A0A7J6YEG0</accession>
<dbReference type="VEuPathDB" id="TriTrypDB:BCY84_01768"/>